<dbReference type="InterPro" id="IPR011990">
    <property type="entry name" value="TPR-like_helical_dom_sf"/>
</dbReference>
<dbReference type="EC" id="5.2.1.8" evidence="3"/>
<name>A0A2K9EK62_9FIRM</name>
<accession>A0A2K9EK62</accession>
<feature type="domain" description="PpiC" evidence="2">
    <location>
        <begin position="187"/>
        <end position="285"/>
    </location>
</feature>
<dbReference type="InterPro" id="IPR050245">
    <property type="entry name" value="PrsA_foldase"/>
</dbReference>
<dbReference type="Gene3D" id="1.10.4030.10">
    <property type="entry name" value="Porin chaperone SurA, peptide-binding domain"/>
    <property type="match status" value="1"/>
</dbReference>
<dbReference type="RefSeq" id="WP_101302818.1">
    <property type="nucleotide sequence ID" value="NZ_CP025197.1"/>
</dbReference>
<dbReference type="Gene3D" id="1.25.40.10">
    <property type="entry name" value="Tetratricopeptide repeat domain"/>
    <property type="match status" value="1"/>
</dbReference>
<keyword evidence="1" id="KW-0697">Rotamase</keyword>
<dbReference type="InterPro" id="IPR027304">
    <property type="entry name" value="Trigger_fact/SurA_dom_sf"/>
</dbReference>
<gene>
    <name evidence="3" type="primary">prsA3</name>
    <name evidence="3" type="ORF">HVS_12550</name>
</gene>
<evidence type="ECO:0000313" key="3">
    <source>
        <dbReference type="EMBL" id="AUG58383.1"/>
    </source>
</evidence>
<dbReference type="SUPFAM" id="SSF48452">
    <property type="entry name" value="TPR-like"/>
    <property type="match status" value="1"/>
</dbReference>
<organism evidence="3 4">
    <name type="scientific">Acetivibrio saccincola</name>
    <dbReference type="NCBI Taxonomy" id="1677857"/>
    <lineage>
        <taxon>Bacteria</taxon>
        <taxon>Bacillati</taxon>
        <taxon>Bacillota</taxon>
        <taxon>Clostridia</taxon>
        <taxon>Eubacteriales</taxon>
        <taxon>Oscillospiraceae</taxon>
        <taxon>Acetivibrio</taxon>
    </lineage>
</organism>
<protein>
    <submittedName>
        <fullName evidence="3">Foldase protein PrsA 3</fullName>
        <ecNumber evidence="3">5.2.1.8</ecNumber>
    </submittedName>
</protein>
<proteinExistence type="predicted"/>
<dbReference type="SUPFAM" id="SSF109998">
    <property type="entry name" value="Triger factor/SurA peptide-binding domain-like"/>
    <property type="match status" value="1"/>
</dbReference>
<evidence type="ECO:0000256" key="1">
    <source>
        <dbReference type="PROSITE-ProRule" id="PRU00278"/>
    </source>
</evidence>
<dbReference type="PROSITE" id="PS50198">
    <property type="entry name" value="PPIC_PPIASE_2"/>
    <property type="match status" value="1"/>
</dbReference>
<dbReference type="PANTHER" id="PTHR47245:SF2">
    <property type="entry name" value="PEPTIDYL-PROLYL CIS-TRANS ISOMERASE HP_0175-RELATED"/>
    <property type="match status" value="1"/>
</dbReference>
<dbReference type="KEGG" id="hsc:HVS_12550"/>
<dbReference type="InterPro" id="IPR046357">
    <property type="entry name" value="PPIase_dom_sf"/>
</dbReference>
<dbReference type="InterPro" id="IPR000297">
    <property type="entry name" value="PPIase_PpiC"/>
</dbReference>
<dbReference type="EMBL" id="CP025197">
    <property type="protein sequence ID" value="AUG58383.1"/>
    <property type="molecule type" value="Genomic_DNA"/>
</dbReference>
<dbReference type="Gene3D" id="3.10.50.40">
    <property type="match status" value="1"/>
</dbReference>
<dbReference type="PANTHER" id="PTHR47245">
    <property type="entry name" value="PEPTIDYLPROLYL ISOMERASE"/>
    <property type="match status" value="1"/>
</dbReference>
<reference evidence="3 4" key="1">
    <citation type="submission" date="2017-12" db="EMBL/GenBank/DDBJ databases">
        <title>Complete genome sequence of Herbivorax saccincola GGR1, a novel Cellulosome-producing hydrolytic bacterium in a thermophilic biogas plant, established by Illumina and Nanopore MinION sequencing.</title>
        <authorList>
            <person name="Pechtl A."/>
            <person name="Ruckert C."/>
            <person name="Koeck D.E."/>
            <person name="Maus I."/>
            <person name="Winkler A."/>
            <person name="Kalinowski J."/>
            <person name="Puhler A."/>
            <person name="Schwarz W.W."/>
            <person name="Zverlov V.V."/>
            <person name="Schluter A."/>
            <person name="Liebl W."/>
        </authorList>
    </citation>
    <scope>NUCLEOTIDE SEQUENCE [LARGE SCALE GENOMIC DNA]</scope>
    <source>
        <strain evidence="4">SR1</strain>
    </source>
</reference>
<keyword evidence="4" id="KW-1185">Reference proteome</keyword>
<sequence>MTRKKTFLALSFVLIILAIAGGIFFLSDNKEEKAEEPKPFGHEALKINGTFVSSDIFISERNDFFQKHKRNPDMMRKTDEERNDMLLDQIIEKVILDDYAFEKSGITVTEEEIDAYISRFIDAKYENPAERNQFMLSQGYQNEEEMRQGIKEYITKHQLFYNAALKYSVPVDQKEFEEKYNEHKMQNKKVDYRHIFISKEDIGKEKAYEKAKGIYESLLEGEDFEELAKKHSDDKETAENGGLVTGAVFAKTHPEINRQIFSAEVHQLLEPIETLNGYEIIYIENIVEYFRTEEEYREMFIVNAFLNSEEYKEWIEELKKEYEIEILDPEMKAYRLYREENYQEAAIMYEELYKDSGNDFYIVRAMDSYTLAENWTGLIRVSEEALKKGPKNVMNYLNCAVGYYYANNEKKALELLKKAEKLSGENLYWQTMVKETYERLGLTEHMENK</sequence>
<dbReference type="SUPFAM" id="SSF54534">
    <property type="entry name" value="FKBP-like"/>
    <property type="match status" value="1"/>
</dbReference>
<dbReference type="Proteomes" id="UP000233534">
    <property type="component" value="Chromosome"/>
</dbReference>
<dbReference type="AlphaFoldDB" id="A0A2K9EK62"/>
<dbReference type="Pfam" id="PF00639">
    <property type="entry name" value="Rotamase"/>
    <property type="match status" value="1"/>
</dbReference>
<dbReference type="GO" id="GO:0003755">
    <property type="term" value="F:peptidyl-prolyl cis-trans isomerase activity"/>
    <property type="evidence" value="ECO:0007669"/>
    <property type="project" value="UniProtKB-KW"/>
</dbReference>
<keyword evidence="1 3" id="KW-0413">Isomerase</keyword>
<evidence type="ECO:0000313" key="4">
    <source>
        <dbReference type="Proteomes" id="UP000233534"/>
    </source>
</evidence>
<evidence type="ECO:0000259" key="2">
    <source>
        <dbReference type="PROSITE" id="PS50198"/>
    </source>
</evidence>